<proteinExistence type="predicted"/>
<reference evidence="6" key="1">
    <citation type="submission" date="2020-10" db="EMBL/GenBank/DDBJ databases">
        <authorList>
            <person name="Gilroy R."/>
        </authorList>
    </citation>
    <scope>NUCLEOTIDE SEQUENCE</scope>
    <source>
        <strain evidence="6">ChiGjej1B1-24693</strain>
    </source>
</reference>
<comment type="caution">
    <text evidence="6">The sequence shown here is derived from an EMBL/GenBank/DDBJ whole genome shotgun (WGS) entry which is preliminary data.</text>
</comment>
<dbReference type="PANTHER" id="PTHR30055">
    <property type="entry name" value="HTH-TYPE TRANSCRIPTIONAL REGULATOR RUTR"/>
    <property type="match status" value="1"/>
</dbReference>
<dbReference type="GO" id="GO:0000976">
    <property type="term" value="F:transcription cis-regulatory region binding"/>
    <property type="evidence" value="ECO:0007669"/>
    <property type="project" value="TreeGrafter"/>
</dbReference>
<dbReference type="SUPFAM" id="SSF46689">
    <property type="entry name" value="Homeodomain-like"/>
    <property type="match status" value="1"/>
</dbReference>
<dbReference type="PROSITE" id="PS50977">
    <property type="entry name" value="HTH_TETR_2"/>
    <property type="match status" value="1"/>
</dbReference>
<evidence type="ECO:0000256" key="2">
    <source>
        <dbReference type="ARBA" id="ARBA00023125"/>
    </source>
</evidence>
<gene>
    <name evidence="6" type="ORF">IAA98_13400</name>
</gene>
<evidence type="ECO:0000259" key="5">
    <source>
        <dbReference type="PROSITE" id="PS50977"/>
    </source>
</evidence>
<sequence>MPRPRIPERRNRILDAARDLALEKGWRATTVADIAGRVGIGKGAVYLEFADKPAILEAALLRSMRQLTGVVHDRITASVELVTLPALYGIAVEALLGDPLMRAFSLGDEGVLGDHVRTVTDDRYHLRFSWLLDYVAGLQAAGVIASDVPRETLGRVLSAFTIGLLHTPGTLGPITDTQLRETVTLFADLVGRGLATEAPIDPIAARATQAQLLDTLADQLDQLQEQT</sequence>
<reference evidence="6" key="2">
    <citation type="journal article" date="2021" name="PeerJ">
        <title>Extensive microbial diversity within the chicken gut microbiome revealed by metagenomics and culture.</title>
        <authorList>
            <person name="Gilroy R."/>
            <person name="Ravi A."/>
            <person name="Getino M."/>
            <person name="Pursley I."/>
            <person name="Horton D.L."/>
            <person name="Alikhan N.F."/>
            <person name="Baker D."/>
            <person name="Gharbi K."/>
            <person name="Hall N."/>
            <person name="Watson M."/>
            <person name="Adriaenssens E.M."/>
            <person name="Foster-Nyarko E."/>
            <person name="Jarju S."/>
            <person name="Secka A."/>
            <person name="Antonio M."/>
            <person name="Oren A."/>
            <person name="Chaudhuri R.R."/>
            <person name="La Ragione R."/>
            <person name="Hildebrand F."/>
            <person name="Pallen M.J."/>
        </authorList>
    </citation>
    <scope>NUCLEOTIDE SEQUENCE</scope>
    <source>
        <strain evidence="6">ChiGjej1B1-24693</strain>
    </source>
</reference>
<dbReference type="InterPro" id="IPR050109">
    <property type="entry name" value="HTH-type_TetR-like_transc_reg"/>
</dbReference>
<protein>
    <submittedName>
        <fullName evidence="6">TetR/AcrR family transcriptional regulator</fullName>
    </submittedName>
</protein>
<evidence type="ECO:0000256" key="3">
    <source>
        <dbReference type="ARBA" id="ARBA00023163"/>
    </source>
</evidence>
<organism evidence="6 7">
    <name type="scientific">Candidatus Avipropionibacterium avicola</name>
    <dbReference type="NCBI Taxonomy" id="2840701"/>
    <lineage>
        <taxon>Bacteria</taxon>
        <taxon>Bacillati</taxon>
        <taxon>Actinomycetota</taxon>
        <taxon>Actinomycetes</taxon>
        <taxon>Propionibacteriales</taxon>
        <taxon>Propionibacteriaceae</taxon>
        <taxon>Propionibacteriaceae incertae sedis</taxon>
        <taxon>Candidatus Avipropionibacterium</taxon>
    </lineage>
</organism>
<evidence type="ECO:0000313" key="6">
    <source>
        <dbReference type="EMBL" id="HIT76574.1"/>
    </source>
</evidence>
<evidence type="ECO:0000313" key="7">
    <source>
        <dbReference type="Proteomes" id="UP000886842"/>
    </source>
</evidence>
<dbReference type="InterPro" id="IPR036271">
    <property type="entry name" value="Tet_transcr_reg_TetR-rel_C_sf"/>
</dbReference>
<dbReference type="AlphaFoldDB" id="A0A9D1GZW2"/>
<dbReference type="PANTHER" id="PTHR30055:SF234">
    <property type="entry name" value="HTH-TYPE TRANSCRIPTIONAL REGULATOR BETI"/>
    <property type="match status" value="1"/>
</dbReference>
<evidence type="ECO:0000256" key="1">
    <source>
        <dbReference type="ARBA" id="ARBA00023015"/>
    </source>
</evidence>
<accession>A0A9D1GZW2</accession>
<dbReference type="InterPro" id="IPR009057">
    <property type="entry name" value="Homeodomain-like_sf"/>
</dbReference>
<feature type="domain" description="HTH tetR-type" evidence="5">
    <location>
        <begin position="7"/>
        <end position="67"/>
    </location>
</feature>
<dbReference type="Gene3D" id="1.10.357.10">
    <property type="entry name" value="Tetracycline Repressor, domain 2"/>
    <property type="match status" value="1"/>
</dbReference>
<keyword evidence="3" id="KW-0804">Transcription</keyword>
<dbReference type="GO" id="GO:0003700">
    <property type="term" value="F:DNA-binding transcription factor activity"/>
    <property type="evidence" value="ECO:0007669"/>
    <property type="project" value="TreeGrafter"/>
</dbReference>
<keyword evidence="2 4" id="KW-0238">DNA-binding</keyword>
<dbReference type="PRINTS" id="PR00455">
    <property type="entry name" value="HTHTETR"/>
</dbReference>
<evidence type="ECO:0000256" key="4">
    <source>
        <dbReference type="PROSITE-ProRule" id="PRU00335"/>
    </source>
</evidence>
<keyword evidence="1" id="KW-0805">Transcription regulation</keyword>
<dbReference type="InterPro" id="IPR001647">
    <property type="entry name" value="HTH_TetR"/>
</dbReference>
<dbReference type="SUPFAM" id="SSF48498">
    <property type="entry name" value="Tetracyclin repressor-like, C-terminal domain"/>
    <property type="match status" value="1"/>
</dbReference>
<name>A0A9D1GZW2_9ACTN</name>
<dbReference type="Proteomes" id="UP000886842">
    <property type="component" value="Unassembled WGS sequence"/>
</dbReference>
<feature type="DNA-binding region" description="H-T-H motif" evidence="4">
    <location>
        <begin position="30"/>
        <end position="49"/>
    </location>
</feature>
<dbReference type="Pfam" id="PF00440">
    <property type="entry name" value="TetR_N"/>
    <property type="match status" value="1"/>
</dbReference>
<dbReference type="EMBL" id="DVLP01000392">
    <property type="protein sequence ID" value="HIT76574.1"/>
    <property type="molecule type" value="Genomic_DNA"/>
</dbReference>